<evidence type="ECO:0000313" key="1">
    <source>
        <dbReference type="EMBL" id="SHK28173.1"/>
    </source>
</evidence>
<dbReference type="InterPro" id="IPR015105">
    <property type="entry name" value="NgoMIV"/>
</dbReference>
<keyword evidence="2" id="KW-1185">Reference proteome</keyword>
<accession>A0A1M6R6V5</accession>
<proteinExistence type="predicted"/>
<dbReference type="GO" id="GO:0009307">
    <property type="term" value="P:DNA restriction-modification system"/>
    <property type="evidence" value="ECO:0007669"/>
    <property type="project" value="InterPro"/>
</dbReference>
<dbReference type="EMBL" id="FRAW01000003">
    <property type="protein sequence ID" value="SHK28173.1"/>
    <property type="molecule type" value="Genomic_DNA"/>
</dbReference>
<organism evidence="1 2">
    <name type="scientific">Fibrobacter intestinalis</name>
    <dbReference type="NCBI Taxonomy" id="28122"/>
    <lineage>
        <taxon>Bacteria</taxon>
        <taxon>Pseudomonadati</taxon>
        <taxon>Fibrobacterota</taxon>
        <taxon>Fibrobacteria</taxon>
        <taxon>Fibrobacterales</taxon>
        <taxon>Fibrobacteraceae</taxon>
        <taxon>Fibrobacter</taxon>
    </lineage>
</organism>
<dbReference type="InterPro" id="IPR011335">
    <property type="entry name" value="Restrct_endonuc-II-like"/>
</dbReference>
<dbReference type="InterPro" id="IPR037083">
    <property type="entry name" value="NgoMIV_sf"/>
</dbReference>
<dbReference type="AlphaFoldDB" id="A0A1M6R6V5"/>
<evidence type="ECO:0000313" key="2">
    <source>
        <dbReference type="Proteomes" id="UP000184275"/>
    </source>
</evidence>
<dbReference type="Proteomes" id="UP000184275">
    <property type="component" value="Unassembled WGS sequence"/>
</dbReference>
<reference evidence="2" key="1">
    <citation type="submission" date="2016-11" db="EMBL/GenBank/DDBJ databases">
        <authorList>
            <person name="Varghese N."/>
            <person name="Submissions S."/>
        </authorList>
    </citation>
    <scope>NUCLEOTIDE SEQUENCE [LARGE SCALE GENOMIC DNA]</scope>
    <source>
        <strain evidence="2">UWOS</strain>
    </source>
</reference>
<sequence length="285" mass="31198">MEALIAEARKEYHRSLLEKGILTIDAKGIPSNADSSSKLSVAIAQGIANRLTAEIKEKALGQTSGAKFEEVNMQFLADTFPHLQNLRPGDWHIIKLGNRSAVKTSSFAQYEHLEYLSHLTESDAKLAASMGNDYMIAPDVVVYRNPVSDEEINSSVAIVDDSVSKMTDIRKKNGGLPILHASVSAKWTMRSDRAQNSRTEALGLIRNRKGHLPHIVVVTGEPLPSRLASLALGTGDIDCMYHFALYELIESVKATGAEDSIEMLDVLISGKRIKEISDLPMDLSV</sequence>
<dbReference type="Gene3D" id="3.40.50.10010">
    <property type="entry name" value="Type-2 restriction enzyme NgoMIV"/>
    <property type="match status" value="1"/>
</dbReference>
<dbReference type="GO" id="GO:0009036">
    <property type="term" value="F:type II site-specific deoxyribonuclease activity"/>
    <property type="evidence" value="ECO:0007669"/>
    <property type="project" value="InterPro"/>
</dbReference>
<dbReference type="Pfam" id="PF09015">
    <property type="entry name" value="NgoMIV_restric"/>
    <property type="match status" value="1"/>
</dbReference>
<protein>
    <submittedName>
        <fullName evidence="1">NgoMIV restriction enzyme</fullName>
    </submittedName>
</protein>
<name>A0A1M6R6V5_9BACT</name>
<dbReference type="CDD" id="cd22340">
    <property type="entry name" value="NgoMIV-like"/>
    <property type="match status" value="1"/>
</dbReference>
<dbReference type="RefSeq" id="WP_073302477.1">
    <property type="nucleotide sequence ID" value="NZ_FRAW01000003.1"/>
</dbReference>
<dbReference type="SUPFAM" id="SSF52980">
    <property type="entry name" value="Restriction endonuclease-like"/>
    <property type="match status" value="1"/>
</dbReference>
<gene>
    <name evidence="1" type="ORF">SAMN05720469_103130</name>
</gene>